<dbReference type="InterPro" id="IPR028087">
    <property type="entry name" value="Tad_N"/>
</dbReference>
<evidence type="ECO:0000313" key="4">
    <source>
        <dbReference type="EMBL" id="QDV83382.1"/>
    </source>
</evidence>
<protein>
    <recommendedName>
        <fullName evidence="6">Flp pilus-assembly TadG-like N-terminal domain-containing protein</fullName>
    </recommendedName>
</protein>
<gene>
    <name evidence="4" type="ORF">TBK1r_23200</name>
</gene>
<name>A0ABX5XNQ3_9BACT</name>
<evidence type="ECO:0000259" key="3">
    <source>
        <dbReference type="Pfam" id="PF13400"/>
    </source>
</evidence>
<organism evidence="4 5">
    <name type="scientific">Stieleria magnilauensis</name>
    <dbReference type="NCBI Taxonomy" id="2527963"/>
    <lineage>
        <taxon>Bacteria</taxon>
        <taxon>Pseudomonadati</taxon>
        <taxon>Planctomycetota</taxon>
        <taxon>Planctomycetia</taxon>
        <taxon>Pirellulales</taxon>
        <taxon>Pirellulaceae</taxon>
        <taxon>Stieleria</taxon>
    </lineage>
</organism>
<keyword evidence="1" id="KW-0472">Membrane</keyword>
<feature type="domain" description="DUF2134" evidence="2">
    <location>
        <begin position="90"/>
        <end position="166"/>
    </location>
</feature>
<keyword evidence="5" id="KW-1185">Reference proteome</keyword>
<evidence type="ECO:0000256" key="1">
    <source>
        <dbReference type="SAM" id="Phobius"/>
    </source>
</evidence>
<feature type="domain" description="Putative Flp pilus-assembly TadG-like N-terminal" evidence="3">
    <location>
        <begin position="12"/>
        <end position="57"/>
    </location>
</feature>
<dbReference type="Proteomes" id="UP000318081">
    <property type="component" value="Chromosome"/>
</dbReference>
<evidence type="ECO:0000259" key="2">
    <source>
        <dbReference type="Pfam" id="PF09977"/>
    </source>
</evidence>
<keyword evidence="1" id="KW-1133">Transmembrane helix</keyword>
<reference evidence="4 5" key="1">
    <citation type="submission" date="2019-02" db="EMBL/GenBank/DDBJ databases">
        <title>Deep-cultivation of Planctomycetes and their phenomic and genomic characterization uncovers novel biology.</title>
        <authorList>
            <person name="Wiegand S."/>
            <person name="Jogler M."/>
            <person name="Boedeker C."/>
            <person name="Pinto D."/>
            <person name="Vollmers J."/>
            <person name="Rivas-Marin E."/>
            <person name="Kohn T."/>
            <person name="Peeters S.H."/>
            <person name="Heuer A."/>
            <person name="Rast P."/>
            <person name="Oberbeckmann S."/>
            <person name="Bunk B."/>
            <person name="Jeske O."/>
            <person name="Meyerdierks A."/>
            <person name="Storesund J.E."/>
            <person name="Kallscheuer N."/>
            <person name="Luecker S."/>
            <person name="Lage O.M."/>
            <person name="Pohl T."/>
            <person name="Merkel B.J."/>
            <person name="Hornburger P."/>
            <person name="Mueller R.-W."/>
            <person name="Bruemmer F."/>
            <person name="Labrenz M."/>
            <person name="Spormann A.M."/>
            <person name="Op den Camp H."/>
            <person name="Overmann J."/>
            <person name="Amann R."/>
            <person name="Jetten M.S.M."/>
            <person name="Mascher T."/>
            <person name="Medema M.H."/>
            <person name="Devos D.P."/>
            <person name="Kaster A.-K."/>
            <person name="Ovreas L."/>
            <person name="Rohde M."/>
            <person name="Galperin M.Y."/>
            <person name="Jogler C."/>
        </authorList>
    </citation>
    <scope>NUCLEOTIDE SEQUENCE [LARGE SCALE GENOMIC DNA]</scope>
    <source>
        <strain evidence="4 5">TBK1r</strain>
    </source>
</reference>
<evidence type="ECO:0008006" key="6">
    <source>
        <dbReference type="Google" id="ProtNLM"/>
    </source>
</evidence>
<feature type="transmembrane region" description="Helical" evidence="1">
    <location>
        <begin position="12"/>
        <end position="41"/>
    </location>
</feature>
<dbReference type="InterPro" id="IPR018705">
    <property type="entry name" value="DUF2134_membrane"/>
</dbReference>
<proteinExistence type="predicted"/>
<dbReference type="PROSITE" id="PS51257">
    <property type="entry name" value="PROKAR_LIPOPROTEIN"/>
    <property type="match status" value="1"/>
</dbReference>
<accession>A0ABX5XNQ3</accession>
<dbReference type="Pfam" id="PF13400">
    <property type="entry name" value="Tad"/>
    <property type="match status" value="1"/>
</dbReference>
<dbReference type="Pfam" id="PF09977">
    <property type="entry name" value="Tad_C"/>
    <property type="match status" value="1"/>
</dbReference>
<dbReference type="EMBL" id="CP036432">
    <property type="protein sequence ID" value="QDV83382.1"/>
    <property type="molecule type" value="Genomic_DNA"/>
</dbReference>
<dbReference type="RefSeq" id="WP_419581224.1">
    <property type="nucleotide sequence ID" value="NZ_CP036432.1"/>
</dbReference>
<evidence type="ECO:0000313" key="5">
    <source>
        <dbReference type="Proteomes" id="UP000318081"/>
    </source>
</evidence>
<sequence>MIKSNQIGRRRGAVAVLVAVLLVVVLGMVACAVDLGVLMVAQSDLQRSADAAAHAAVLEFRKDGNAYRIITDTRRTAKQYVEDNPVLDRQVTVHRNTFNADSDGDIVVGRIDFSNPHGPMTFDEPEQYNAVRVKVSQTADRNGEVGLFFANIFGYSSMMLRAEATAAIIKNVGGFKVPGSGANVPFLPITVDEDYWEQQVSRGADDWGYDAISQSVDATPDGIPEVVLFPTRTSSSGNFGTVNIGQSSNSTKHLAGQIRDGLSQSDLDYHGGSLALDDTGELILGGDPGLSASVKDDLESIAGKPVIIPIYRDVSGNGNNAKFVIVKFVGVRIVAVNLTGGNKYVSVQPANVTFKGVVQAAPGVSGTSQSIYSPPVIVQ</sequence>
<keyword evidence="1" id="KW-0812">Transmembrane</keyword>